<dbReference type="GO" id="GO:0016779">
    <property type="term" value="F:nucleotidyltransferase activity"/>
    <property type="evidence" value="ECO:0007669"/>
    <property type="project" value="UniProtKB-KW"/>
</dbReference>
<dbReference type="Pfam" id="PF01148">
    <property type="entry name" value="CTP_transf_1"/>
    <property type="match status" value="1"/>
</dbReference>
<comment type="catalytic activity">
    <reaction evidence="1 18">
        <text>a 1,2-diacyl-sn-glycero-3-phosphate + CTP + H(+) = a CDP-1,2-diacyl-sn-glycerol + diphosphate</text>
        <dbReference type="Rhea" id="RHEA:16229"/>
        <dbReference type="ChEBI" id="CHEBI:15378"/>
        <dbReference type="ChEBI" id="CHEBI:33019"/>
        <dbReference type="ChEBI" id="CHEBI:37563"/>
        <dbReference type="ChEBI" id="CHEBI:58332"/>
        <dbReference type="ChEBI" id="CHEBI:58608"/>
        <dbReference type="EC" id="2.7.7.41"/>
    </reaction>
</comment>
<sequence length="279" mass="30038">MDADVLRISSSLRQRTLTAFVLGPLVIAAVLWLPTPVFALFFGAIVLGAGWEWCGLAGIDGVARRLVYLGLIGVCLGLLWPHADWRLWLVGISIPWWIFQSARMLRMREIEPSSGFQPLLLPVGLLVLVAPWAALVDLHRIPHVGPALVLFLMVVIWTADSLAYFVGRRWGRAKLAPAVSPGKTLAGVYGGVVGAALCGLLFAWHQSLGFGATLLVLLVCGGSALISVVGDLYESFLKRRRGVKDSSQLLPGHGGLLDRIDSLTAAAPLFALGMTWALM</sequence>
<keyword evidence="13 19" id="KW-1133">Transmembrane helix</keyword>
<evidence type="ECO:0000256" key="5">
    <source>
        <dbReference type="ARBA" id="ARBA00010185"/>
    </source>
</evidence>
<organism evidence="20 21">
    <name type="scientific">Thiorhodococcus fuscus</name>
    <dbReference type="NCBI Taxonomy" id="527200"/>
    <lineage>
        <taxon>Bacteria</taxon>
        <taxon>Pseudomonadati</taxon>
        <taxon>Pseudomonadota</taxon>
        <taxon>Gammaproteobacteria</taxon>
        <taxon>Chromatiales</taxon>
        <taxon>Chromatiaceae</taxon>
        <taxon>Thiorhodococcus</taxon>
    </lineage>
</organism>
<feature type="transmembrane region" description="Helical" evidence="19">
    <location>
        <begin position="16"/>
        <end position="33"/>
    </location>
</feature>
<evidence type="ECO:0000256" key="12">
    <source>
        <dbReference type="ARBA" id="ARBA00022695"/>
    </source>
</evidence>
<keyword evidence="15 19" id="KW-0472">Membrane</keyword>
<reference evidence="21" key="1">
    <citation type="journal article" date="2019" name="Int. J. Syst. Evol. Microbiol.">
        <title>The Global Catalogue of Microorganisms (GCM) 10K type strain sequencing project: providing services to taxonomists for standard genome sequencing and annotation.</title>
        <authorList>
            <consortium name="The Broad Institute Genomics Platform"/>
            <consortium name="The Broad Institute Genome Sequencing Center for Infectious Disease"/>
            <person name="Wu L."/>
            <person name="Ma J."/>
        </authorList>
    </citation>
    <scope>NUCLEOTIDE SEQUENCE [LARGE SCALE GENOMIC DNA]</scope>
    <source>
        <strain evidence="21">KACC 12597</strain>
    </source>
</reference>
<feature type="transmembrane region" description="Helical" evidence="19">
    <location>
        <begin position="66"/>
        <end position="82"/>
    </location>
</feature>
<feature type="transmembrane region" description="Helical" evidence="19">
    <location>
        <begin position="118"/>
        <end position="135"/>
    </location>
</feature>
<evidence type="ECO:0000256" key="1">
    <source>
        <dbReference type="ARBA" id="ARBA00001698"/>
    </source>
</evidence>
<evidence type="ECO:0000256" key="15">
    <source>
        <dbReference type="ARBA" id="ARBA00023136"/>
    </source>
</evidence>
<keyword evidence="12 18" id="KW-0548">Nucleotidyltransferase</keyword>
<evidence type="ECO:0000256" key="14">
    <source>
        <dbReference type="ARBA" id="ARBA00023098"/>
    </source>
</evidence>
<comment type="pathway">
    <text evidence="3 18">Phospholipid metabolism; CDP-diacylglycerol biosynthesis; CDP-diacylglycerol from sn-glycerol 3-phosphate: step 3/3.</text>
</comment>
<keyword evidence="8" id="KW-1003">Cell membrane</keyword>
<evidence type="ECO:0000256" key="17">
    <source>
        <dbReference type="ARBA" id="ARBA00023264"/>
    </source>
</evidence>
<evidence type="ECO:0000256" key="19">
    <source>
        <dbReference type="SAM" id="Phobius"/>
    </source>
</evidence>
<feature type="transmembrane region" description="Helical" evidence="19">
    <location>
        <begin position="186"/>
        <end position="204"/>
    </location>
</feature>
<feature type="transmembrane region" description="Helical" evidence="19">
    <location>
        <begin position="39"/>
        <end position="59"/>
    </location>
</feature>
<keyword evidence="10 18" id="KW-0808">Transferase</keyword>
<protein>
    <recommendedName>
        <fullName evidence="7 18">Phosphatidate cytidylyltransferase</fullName>
        <ecNumber evidence="6 18">2.7.7.41</ecNumber>
    </recommendedName>
</protein>
<keyword evidence="9" id="KW-0444">Lipid biosynthesis</keyword>
<proteinExistence type="inferred from homology"/>
<name>A0ABW4Y8F1_9GAMM</name>
<evidence type="ECO:0000256" key="9">
    <source>
        <dbReference type="ARBA" id="ARBA00022516"/>
    </source>
</evidence>
<feature type="transmembrane region" description="Helical" evidence="19">
    <location>
        <begin position="210"/>
        <end position="233"/>
    </location>
</feature>
<evidence type="ECO:0000256" key="3">
    <source>
        <dbReference type="ARBA" id="ARBA00005119"/>
    </source>
</evidence>
<feature type="transmembrane region" description="Helical" evidence="19">
    <location>
        <begin position="88"/>
        <end position="106"/>
    </location>
</feature>
<keyword evidence="14" id="KW-0443">Lipid metabolism</keyword>
<evidence type="ECO:0000256" key="13">
    <source>
        <dbReference type="ARBA" id="ARBA00022989"/>
    </source>
</evidence>
<dbReference type="EMBL" id="JBHUHX010000010">
    <property type="protein sequence ID" value="MFD2111263.1"/>
    <property type="molecule type" value="Genomic_DNA"/>
</dbReference>
<evidence type="ECO:0000256" key="11">
    <source>
        <dbReference type="ARBA" id="ARBA00022692"/>
    </source>
</evidence>
<dbReference type="PANTHER" id="PTHR46382">
    <property type="entry name" value="PHOSPHATIDATE CYTIDYLYLTRANSFERASE"/>
    <property type="match status" value="1"/>
</dbReference>
<evidence type="ECO:0000256" key="4">
    <source>
        <dbReference type="ARBA" id="ARBA00005189"/>
    </source>
</evidence>
<dbReference type="PROSITE" id="PS01315">
    <property type="entry name" value="CDS"/>
    <property type="match status" value="1"/>
</dbReference>
<accession>A0ABW4Y8F1</accession>
<feature type="transmembrane region" description="Helical" evidence="19">
    <location>
        <begin position="147"/>
        <end position="166"/>
    </location>
</feature>
<dbReference type="Proteomes" id="UP001597337">
    <property type="component" value="Unassembled WGS sequence"/>
</dbReference>
<dbReference type="PANTHER" id="PTHR46382:SF1">
    <property type="entry name" value="PHOSPHATIDATE CYTIDYLYLTRANSFERASE"/>
    <property type="match status" value="1"/>
</dbReference>
<evidence type="ECO:0000256" key="16">
    <source>
        <dbReference type="ARBA" id="ARBA00023209"/>
    </source>
</evidence>
<comment type="subcellular location">
    <subcellularLocation>
        <location evidence="2">Cell membrane</location>
        <topology evidence="2">Multi-pass membrane protein</topology>
    </subcellularLocation>
</comment>
<comment type="similarity">
    <text evidence="5 18">Belongs to the CDS family.</text>
</comment>
<comment type="caution">
    <text evidence="20">The sequence shown here is derived from an EMBL/GenBank/DDBJ whole genome shotgun (WGS) entry which is preliminary data.</text>
</comment>
<gene>
    <name evidence="20" type="ORF">ACFSJC_05330</name>
</gene>
<evidence type="ECO:0000256" key="10">
    <source>
        <dbReference type="ARBA" id="ARBA00022679"/>
    </source>
</evidence>
<evidence type="ECO:0000256" key="6">
    <source>
        <dbReference type="ARBA" id="ARBA00012487"/>
    </source>
</evidence>
<dbReference type="RefSeq" id="WP_386024270.1">
    <property type="nucleotide sequence ID" value="NZ_JBHUHX010000010.1"/>
</dbReference>
<keyword evidence="16" id="KW-0594">Phospholipid biosynthesis</keyword>
<keyword evidence="21" id="KW-1185">Reference proteome</keyword>
<evidence type="ECO:0000313" key="21">
    <source>
        <dbReference type="Proteomes" id="UP001597337"/>
    </source>
</evidence>
<evidence type="ECO:0000256" key="18">
    <source>
        <dbReference type="RuleBase" id="RU003938"/>
    </source>
</evidence>
<dbReference type="InterPro" id="IPR000374">
    <property type="entry name" value="PC_trans"/>
</dbReference>
<dbReference type="EC" id="2.7.7.41" evidence="6 18"/>
<evidence type="ECO:0000256" key="8">
    <source>
        <dbReference type="ARBA" id="ARBA00022475"/>
    </source>
</evidence>
<evidence type="ECO:0000313" key="20">
    <source>
        <dbReference type="EMBL" id="MFD2111263.1"/>
    </source>
</evidence>
<comment type="pathway">
    <text evidence="4">Lipid metabolism.</text>
</comment>
<evidence type="ECO:0000256" key="2">
    <source>
        <dbReference type="ARBA" id="ARBA00004651"/>
    </source>
</evidence>
<keyword evidence="11 18" id="KW-0812">Transmembrane</keyword>
<evidence type="ECO:0000256" key="7">
    <source>
        <dbReference type="ARBA" id="ARBA00019373"/>
    </source>
</evidence>
<keyword evidence="17" id="KW-1208">Phospholipid metabolism</keyword>